<keyword evidence="3" id="KW-1185">Reference proteome</keyword>
<evidence type="ECO:0000313" key="2">
    <source>
        <dbReference type="EMBL" id="CAD6337322.1"/>
    </source>
</evidence>
<keyword evidence="1" id="KW-1133">Transmembrane helix</keyword>
<protein>
    <submittedName>
        <fullName evidence="2">Uncharacterized protein</fullName>
    </submittedName>
</protein>
<accession>A0A811S7M9</accession>
<dbReference type="Proteomes" id="UP000604825">
    <property type="component" value="Unassembled WGS sequence"/>
</dbReference>
<feature type="transmembrane region" description="Helical" evidence="1">
    <location>
        <begin position="49"/>
        <end position="70"/>
    </location>
</feature>
<dbReference type="AlphaFoldDB" id="A0A811S7M9"/>
<feature type="transmembrane region" description="Helical" evidence="1">
    <location>
        <begin position="90"/>
        <end position="110"/>
    </location>
</feature>
<reference evidence="2" key="1">
    <citation type="submission" date="2020-10" db="EMBL/GenBank/DDBJ databases">
        <authorList>
            <person name="Han B."/>
            <person name="Lu T."/>
            <person name="Zhao Q."/>
            <person name="Huang X."/>
            <person name="Zhao Y."/>
        </authorList>
    </citation>
    <scope>NUCLEOTIDE SEQUENCE</scope>
</reference>
<sequence>MVSVFAAFGFADLCLAFAALDLFTFLDSQCGAGTTTSDQAPLLDSAAELLPPLAAVVVLFVAVALIYHHLMGRRVVAVPVAGAGNGRRSISALVMFVLCVSAGTLEFIVFGHGQAAGGGGAGHGALGLAALRALPAAATATFFLGMMLIIVSHIRAGREGGGGTVSGDEPIQGPLRPLAKVAAGAAAALVVLMAMALALHGAK</sequence>
<comment type="caution">
    <text evidence="2">The sequence shown here is derived from an EMBL/GenBank/DDBJ whole genome shotgun (WGS) entry which is preliminary data.</text>
</comment>
<feature type="transmembrane region" description="Helical" evidence="1">
    <location>
        <begin position="130"/>
        <end position="151"/>
    </location>
</feature>
<evidence type="ECO:0000256" key="1">
    <source>
        <dbReference type="SAM" id="Phobius"/>
    </source>
</evidence>
<name>A0A811S7M9_9POAL</name>
<keyword evidence="1" id="KW-0472">Membrane</keyword>
<dbReference type="EMBL" id="CAJGYO010000018">
    <property type="protein sequence ID" value="CAD6337322.1"/>
    <property type="molecule type" value="Genomic_DNA"/>
</dbReference>
<keyword evidence="1" id="KW-0812">Transmembrane</keyword>
<feature type="transmembrane region" description="Helical" evidence="1">
    <location>
        <begin position="181"/>
        <end position="202"/>
    </location>
</feature>
<organism evidence="2 3">
    <name type="scientific">Miscanthus lutarioriparius</name>
    <dbReference type="NCBI Taxonomy" id="422564"/>
    <lineage>
        <taxon>Eukaryota</taxon>
        <taxon>Viridiplantae</taxon>
        <taxon>Streptophyta</taxon>
        <taxon>Embryophyta</taxon>
        <taxon>Tracheophyta</taxon>
        <taxon>Spermatophyta</taxon>
        <taxon>Magnoliopsida</taxon>
        <taxon>Liliopsida</taxon>
        <taxon>Poales</taxon>
        <taxon>Poaceae</taxon>
        <taxon>PACMAD clade</taxon>
        <taxon>Panicoideae</taxon>
        <taxon>Andropogonodae</taxon>
        <taxon>Andropogoneae</taxon>
        <taxon>Saccharinae</taxon>
        <taxon>Miscanthus</taxon>
    </lineage>
</organism>
<evidence type="ECO:0000313" key="3">
    <source>
        <dbReference type="Proteomes" id="UP000604825"/>
    </source>
</evidence>
<gene>
    <name evidence="2" type="ORF">NCGR_LOCUS61420</name>
</gene>
<proteinExistence type="predicted"/>